<feature type="non-terminal residue" evidence="1">
    <location>
        <position position="1"/>
    </location>
</feature>
<proteinExistence type="predicted"/>
<gene>
    <name evidence="1" type="ORF">CPB83DRAFT_741651</name>
</gene>
<protein>
    <submittedName>
        <fullName evidence="1">Uncharacterized protein</fullName>
    </submittedName>
</protein>
<evidence type="ECO:0000313" key="1">
    <source>
        <dbReference type="EMBL" id="KAF9522259.1"/>
    </source>
</evidence>
<evidence type="ECO:0000313" key="2">
    <source>
        <dbReference type="Proteomes" id="UP000807306"/>
    </source>
</evidence>
<dbReference type="OrthoDB" id="3050260at2759"/>
<sequence>LVMCPDRKLRWFKDHGRTIQQVNQLKSRVIAFWEKSYKQFSIAAPEPARTTTKPRSQYATSTTEDATRYGLDHIRTYLEESPIPMQTIKEAGGYMKYWFQAQ</sequence>
<dbReference type="Proteomes" id="UP000807306">
    <property type="component" value="Unassembled WGS sequence"/>
</dbReference>
<accession>A0A9P6JIT4</accession>
<dbReference type="EMBL" id="MU157953">
    <property type="protein sequence ID" value="KAF9522259.1"/>
    <property type="molecule type" value="Genomic_DNA"/>
</dbReference>
<organism evidence="1 2">
    <name type="scientific">Crepidotus variabilis</name>
    <dbReference type="NCBI Taxonomy" id="179855"/>
    <lineage>
        <taxon>Eukaryota</taxon>
        <taxon>Fungi</taxon>
        <taxon>Dikarya</taxon>
        <taxon>Basidiomycota</taxon>
        <taxon>Agaricomycotina</taxon>
        <taxon>Agaricomycetes</taxon>
        <taxon>Agaricomycetidae</taxon>
        <taxon>Agaricales</taxon>
        <taxon>Agaricineae</taxon>
        <taxon>Crepidotaceae</taxon>
        <taxon>Crepidotus</taxon>
    </lineage>
</organism>
<keyword evidence="2" id="KW-1185">Reference proteome</keyword>
<comment type="caution">
    <text evidence="1">The sequence shown here is derived from an EMBL/GenBank/DDBJ whole genome shotgun (WGS) entry which is preliminary data.</text>
</comment>
<feature type="non-terminal residue" evidence="1">
    <location>
        <position position="102"/>
    </location>
</feature>
<reference evidence="1" key="1">
    <citation type="submission" date="2020-11" db="EMBL/GenBank/DDBJ databases">
        <authorList>
            <consortium name="DOE Joint Genome Institute"/>
            <person name="Ahrendt S."/>
            <person name="Riley R."/>
            <person name="Andreopoulos W."/>
            <person name="Labutti K."/>
            <person name="Pangilinan J."/>
            <person name="Ruiz-Duenas F.J."/>
            <person name="Barrasa J.M."/>
            <person name="Sanchez-Garcia M."/>
            <person name="Camarero S."/>
            <person name="Miyauchi S."/>
            <person name="Serrano A."/>
            <person name="Linde D."/>
            <person name="Babiker R."/>
            <person name="Drula E."/>
            <person name="Ayuso-Fernandez I."/>
            <person name="Pacheco R."/>
            <person name="Padilla G."/>
            <person name="Ferreira P."/>
            <person name="Barriuso J."/>
            <person name="Kellner H."/>
            <person name="Castanera R."/>
            <person name="Alfaro M."/>
            <person name="Ramirez L."/>
            <person name="Pisabarro A.G."/>
            <person name="Kuo A."/>
            <person name="Tritt A."/>
            <person name="Lipzen A."/>
            <person name="He G."/>
            <person name="Yan M."/>
            <person name="Ng V."/>
            <person name="Cullen D."/>
            <person name="Martin F."/>
            <person name="Rosso M.-N."/>
            <person name="Henrissat B."/>
            <person name="Hibbett D."/>
            <person name="Martinez A.T."/>
            <person name="Grigoriev I.V."/>
        </authorList>
    </citation>
    <scope>NUCLEOTIDE SEQUENCE</scope>
    <source>
        <strain evidence="1">CBS 506.95</strain>
    </source>
</reference>
<dbReference type="AlphaFoldDB" id="A0A9P6JIT4"/>
<name>A0A9P6JIT4_9AGAR</name>